<dbReference type="STRING" id="1111454.HMPREF1250_0545"/>
<dbReference type="GO" id="GO:0005886">
    <property type="term" value="C:plasma membrane"/>
    <property type="evidence" value="ECO:0007669"/>
    <property type="project" value="UniProtKB-SubCell"/>
</dbReference>
<dbReference type="SMART" id="SM00382">
    <property type="entry name" value="AAA"/>
    <property type="match status" value="1"/>
</dbReference>
<gene>
    <name evidence="8" type="ORF">HMPREF1250_0545</name>
</gene>
<feature type="domain" description="ABC transporter" evidence="7">
    <location>
        <begin position="4"/>
        <end position="249"/>
    </location>
</feature>
<keyword evidence="9" id="KW-1185">Reference proteome</keyword>
<comment type="caution">
    <text evidence="8">The sequence shown here is derived from an EMBL/GenBank/DDBJ whole genome shotgun (WGS) entry which is preliminary data.</text>
</comment>
<dbReference type="PIRSF" id="PIRSF039085">
    <property type="entry name" value="ABC_ATPase_HisP"/>
    <property type="match status" value="1"/>
</dbReference>
<dbReference type="Pfam" id="PF00005">
    <property type="entry name" value="ABC_tran"/>
    <property type="match status" value="1"/>
</dbReference>
<dbReference type="GO" id="GO:0016887">
    <property type="term" value="F:ATP hydrolysis activity"/>
    <property type="evidence" value="ECO:0007669"/>
    <property type="project" value="InterPro"/>
</dbReference>
<dbReference type="PANTHER" id="PTHR43166:SF35">
    <property type="entry name" value="L-CYSTINE IMPORT ATP-BINDING PROTEIN TCYN"/>
    <property type="match status" value="1"/>
</dbReference>
<evidence type="ECO:0000256" key="5">
    <source>
        <dbReference type="ARBA" id="ARBA00022840"/>
    </source>
</evidence>
<dbReference type="InterPro" id="IPR017871">
    <property type="entry name" value="ABC_transporter-like_CS"/>
</dbReference>
<dbReference type="PROSITE" id="PS50893">
    <property type="entry name" value="ABC_TRANSPORTER_2"/>
    <property type="match status" value="1"/>
</dbReference>
<dbReference type="InterPro" id="IPR027417">
    <property type="entry name" value="P-loop_NTPase"/>
</dbReference>
<dbReference type="eggNOG" id="COG1126">
    <property type="taxonomic scope" value="Bacteria"/>
</dbReference>
<dbReference type="CDD" id="cd03262">
    <property type="entry name" value="ABC_HisP_GlnQ"/>
    <property type="match status" value="1"/>
</dbReference>
<name>U7USG6_9FIRM</name>
<accession>U7USG6</accession>
<keyword evidence="3" id="KW-1003">Cell membrane</keyword>
<dbReference type="EMBL" id="AWXA01000006">
    <property type="protein sequence ID" value="ERT62275.1"/>
    <property type="molecule type" value="Genomic_DNA"/>
</dbReference>
<proteinExistence type="predicted"/>
<evidence type="ECO:0000313" key="8">
    <source>
        <dbReference type="EMBL" id="ERT62275.1"/>
    </source>
</evidence>
<dbReference type="InterPro" id="IPR030679">
    <property type="entry name" value="ABC_ATPase_HisP-typ"/>
</dbReference>
<dbReference type="PANTHER" id="PTHR43166">
    <property type="entry name" value="AMINO ACID IMPORT ATP-BINDING PROTEIN"/>
    <property type="match status" value="1"/>
</dbReference>
<dbReference type="OrthoDB" id="9780431at2"/>
<dbReference type="InterPro" id="IPR003593">
    <property type="entry name" value="AAA+_ATPase"/>
</dbReference>
<dbReference type="InterPro" id="IPR050086">
    <property type="entry name" value="MetN_ABC_transporter-like"/>
</dbReference>
<evidence type="ECO:0000256" key="4">
    <source>
        <dbReference type="ARBA" id="ARBA00022741"/>
    </source>
</evidence>
<keyword evidence="2" id="KW-0813">Transport</keyword>
<dbReference type="PATRIC" id="fig|1111454.3.peg.210"/>
<keyword evidence="6" id="KW-0472">Membrane</keyword>
<dbReference type="GO" id="GO:0015424">
    <property type="term" value="F:ABC-type amino acid transporter activity"/>
    <property type="evidence" value="ECO:0007669"/>
    <property type="project" value="InterPro"/>
</dbReference>
<dbReference type="FunFam" id="3.40.50.300:FF:000020">
    <property type="entry name" value="Amino acid ABC transporter ATP-binding component"/>
    <property type="match status" value="1"/>
</dbReference>
<evidence type="ECO:0000313" key="9">
    <source>
        <dbReference type="Proteomes" id="UP000017090"/>
    </source>
</evidence>
<organism evidence="8 9">
    <name type="scientific">Megasphaera vaginalis</name>
    <name type="common">ex Srinivasan et al. 2021</name>
    <dbReference type="NCBI Taxonomy" id="1111454"/>
    <lineage>
        <taxon>Bacteria</taxon>
        <taxon>Bacillati</taxon>
        <taxon>Bacillota</taxon>
        <taxon>Negativicutes</taxon>
        <taxon>Veillonellales</taxon>
        <taxon>Veillonellaceae</taxon>
        <taxon>Megasphaera</taxon>
    </lineage>
</organism>
<keyword evidence="5 8" id="KW-0067">ATP-binding</keyword>
<dbReference type="AlphaFoldDB" id="U7USG6"/>
<comment type="subcellular location">
    <subcellularLocation>
        <location evidence="1">Cell membrane</location>
        <topology evidence="1">Peripheral membrane protein</topology>
    </subcellularLocation>
</comment>
<evidence type="ECO:0000259" key="7">
    <source>
        <dbReference type="PROSITE" id="PS50893"/>
    </source>
</evidence>
<dbReference type="GO" id="GO:0005524">
    <property type="term" value="F:ATP binding"/>
    <property type="evidence" value="ECO:0007669"/>
    <property type="project" value="UniProtKB-KW"/>
</dbReference>
<dbReference type="RefSeq" id="WP_023052733.1">
    <property type="nucleotide sequence ID" value="NZ_AWXA01000006.1"/>
</dbReference>
<evidence type="ECO:0000256" key="1">
    <source>
        <dbReference type="ARBA" id="ARBA00004202"/>
    </source>
</evidence>
<evidence type="ECO:0000256" key="6">
    <source>
        <dbReference type="ARBA" id="ARBA00023136"/>
    </source>
</evidence>
<dbReference type="InterPro" id="IPR003439">
    <property type="entry name" value="ABC_transporter-like_ATP-bd"/>
</dbReference>
<dbReference type="Gene3D" id="3.40.50.300">
    <property type="entry name" value="P-loop containing nucleotide triphosphate hydrolases"/>
    <property type="match status" value="1"/>
</dbReference>
<protein>
    <submittedName>
        <fullName evidence="8">ABC transporter, ATP-binding protein</fullName>
    </submittedName>
</protein>
<reference evidence="8 9" key="1">
    <citation type="submission" date="2013-09" db="EMBL/GenBank/DDBJ databases">
        <authorList>
            <person name="Durkin A.S."/>
            <person name="Haft D.R."/>
            <person name="McCorrison J."/>
            <person name="Torralba M."/>
            <person name="Gillis M."/>
            <person name="Haft D.H."/>
            <person name="Methe B."/>
            <person name="Sutton G."/>
            <person name="Nelson K.E."/>
        </authorList>
    </citation>
    <scope>NUCLEOTIDE SEQUENCE [LARGE SCALE GENOMIC DNA]</scope>
    <source>
        <strain evidence="8 9">BV3C16-1</strain>
    </source>
</reference>
<dbReference type="Proteomes" id="UP000017090">
    <property type="component" value="Unassembled WGS sequence"/>
</dbReference>
<evidence type="ECO:0000256" key="2">
    <source>
        <dbReference type="ARBA" id="ARBA00022448"/>
    </source>
</evidence>
<dbReference type="PROSITE" id="PS00211">
    <property type="entry name" value="ABC_TRANSPORTER_1"/>
    <property type="match status" value="1"/>
</dbReference>
<dbReference type="SUPFAM" id="SSF52540">
    <property type="entry name" value="P-loop containing nucleoside triphosphate hydrolases"/>
    <property type="match status" value="1"/>
</dbReference>
<sequence>MSFIEMKHIRKRFGSLDVLNDVSLAVDAGEVISIIGPSGSGKSTFLRCLCQLETIDRGEITVDGRCMAQQPADGGHSVYAPAGEVRAICRRMGMVFQHFNLFPHMTVLENILEAPRVVKGMKDEEILPVAEALLRKVGLWEKKDTYPSRLSGGQKQRVAIARALAMNPDIMLFDEPTSALDPELTGEVLQTIRQLADDDMTMIIVTHEMAFAKEVADRVLFMADGIIQEEGTPADVFEHPQNERTKSFLQSMLHF</sequence>
<keyword evidence="4" id="KW-0547">Nucleotide-binding</keyword>
<evidence type="ECO:0000256" key="3">
    <source>
        <dbReference type="ARBA" id="ARBA00022475"/>
    </source>
</evidence>